<evidence type="ECO:0000256" key="3">
    <source>
        <dbReference type="ARBA" id="ARBA00022801"/>
    </source>
</evidence>
<dbReference type="GO" id="GO:0003993">
    <property type="term" value="F:acid phosphatase activity"/>
    <property type="evidence" value="ECO:0007669"/>
    <property type="project" value="TreeGrafter"/>
</dbReference>
<dbReference type="STRING" id="1442371.A0A0D2K868"/>
<dbReference type="CDD" id="cd07061">
    <property type="entry name" value="HP_HAP_like"/>
    <property type="match status" value="1"/>
</dbReference>
<keyword evidence="4" id="KW-0732">Signal</keyword>
<keyword evidence="6" id="KW-1185">Reference proteome</keyword>
<dbReference type="EC" id="3.1.3.8" evidence="2"/>
<dbReference type="GeneID" id="27717564"/>
<sequence>MHFRLALLALLPSLAASSSTRQRRQRRQTSSNSSADLLTDITIIQQYWGQITPYADNAEDYFGVSDVGLPDGCQVEQAHLLQRHGARFPGGTFDDGPNNDNFGAKVMNWTRANPSSKFSGPLGFLNSYHYVLARDYLTGIGASQSFMAGVTFWNRYGRTLYNATQGQVAYNATNANGTSKPKLTLRTTSQSRIENTQISWALGFFGPSYQFTPDPTVANFTSPFNVVIIPEGGTENNTLASYDSCFNDNNPITGYIGDLDLLSYLPLYLTGAQSRLSQYVPSGFNLTLNDTYAMQSICAYETNYLGRSDFCTLFTEDEWSGFESTLDIEYYYDYSYGNPTGRAQGIGYLQELLARLQNQYITVSNSSVNSSLTNNSHTFPLGQKFYADFSHDDIIISVLTAASLDYLYDPPSLTEYPPDPNRHFILSHLTPFSARLVTEVIGCGSGSPTPKNVSQTQYSPTQYGYNPSNATHKFLRMRLNNGVLPLSTIRGGYCGSRSDGMCPLSSFIASQASAYAESNYDYACFGNYSISFPNNGTDYDGTLFSGTAKQKRQQKRGVVRKW</sequence>
<name>A0A0D2K868_9EURO</name>
<evidence type="ECO:0000256" key="2">
    <source>
        <dbReference type="ARBA" id="ARBA00012632"/>
    </source>
</evidence>
<dbReference type="EMBL" id="KN848104">
    <property type="protein sequence ID" value="KIX92498.1"/>
    <property type="molecule type" value="Genomic_DNA"/>
</dbReference>
<dbReference type="InterPro" id="IPR029033">
    <property type="entry name" value="His_PPase_superfam"/>
</dbReference>
<proteinExistence type="inferred from homology"/>
<comment type="similarity">
    <text evidence="1">Belongs to the histidine acid phosphatase family.</text>
</comment>
<dbReference type="InterPro" id="IPR033379">
    <property type="entry name" value="Acid_Pase_AS"/>
</dbReference>
<dbReference type="Pfam" id="PF00328">
    <property type="entry name" value="His_Phos_2"/>
    <property type="match status" value="1"/>
</dbReference>
<keyword evidence="3" id="KW-0378">Hydrolase</keyword>
<dbReference type="SUPFAM" id="SSF53254">
    <property type="entry name" value="Phosphoglycerate mutase-like"/>
    <property type="match status" value="1"/>
</dbReference>
<evidence type="ECO:0000313" key="5">
    <source>
        <dbReference type="EMBL" id="KIX92498.1"/>
    </source>
</evidence>
<dbReference type="PANTHER" id="PTHR20963">
    <property type="entry name" value="MULTIPLE INOSITOL POLYPHOSPHATE PHOSPHATASE-RELATED"/>
    <property type="match status" value="1"/>
</dbReference>
<dbReference type="Gene3D" id="3.40.50.1240">
    <property type="entry name" value="Phosphoglycerate mutase-like"/>
    <property type="match status" value="1"/>
</dbReference>
<feature type="chain" id="PRO_5002262470" description="3-phytase" evidence="4">
    <location>
        <begin position="18"/>
        <end position="562"/>
    </location>
</feature>
<dbReference type="OrthoDB" id="6509975at2759"/>
<dbReference type="PROSITE" id="PS00616">
    <property type="entry name" value="HIS_ACID_PHOSPHAT_1"/>
    <property type="match status" value="1"/>
</dbReference>
<evidence type="ECO:0000313" key="6">
    <source>
        <dbReference type="Proteomes" id="UP000053411"/>
    </source>
</evidence>
<dbReference type="AlphaFoldDB" id="A0A0D2K868"/>
<evidence type="ECO:0000256" key="1">
    <source>
        <dbReference type="ARBA" id="ARBA00005375"/>
    </source>
</evidence>
<evidence type="ECO:0000256" key="4">
    <source>
        <dbReference type="SAM" id="SignalP"/>
    </source>
</evidence>
<dbReference type="InterPro" id="IPR000560">
    <property type="entry name" value="His_Pase_clade-2"/>
</dbReference>
<dbReference type="Proteomes" id="UP000053411">
    <property type="component" value="Unassembled WGS sequence"/>
</dbReference>
<dbReference type="PANTHER" id="PTHR20963:SF43">
    <property type="entry name" value="PUTATIVE (AFU_ORTHOLOGUE AFUA_7G01240)-RELATED"/>
    <property type="match status" value="1"/>
</dbReference>
<dbReference type="GO" id="GO:0016158">
    <property type="term" value="F:inositol hexakisphosphate 3-phosphatase activity"/>
    <property type="evidence" value="ECO:0007669"/>
    <property type="project" value="UniProtKB-EC"/>
</dbReference>
<protein>
    <recommendedName>
        <fullName evidence="2">3-phytase</fullName>
        <ecNumber evidence="2">3.1.3.8</ecNumber>
    </recommendedName>
</protein>
<dbReference type="RefSeq" id="XP_016626621.1">
    <property type="nucleotide sequence ID" value="XM_016782306.1"/>
</dbReference>
<accession>A0A0D2K868</accession>
<reference evidence="5 6" key="1">
    <citation type="submission" date="2015-01" db="EMBL/GenBank/DDBJ databases">
        <title>The Genome Sequence of Fonsecaea multimorphosa CBS 102226.</title>
        <authorList>
            <consortium name="The Broad Institute Genomics Platform"/>
            <person name="Cuomo C."/>
            <person name="de Hoog S."/>
            <person name="Gorbushina A."/>
            <person name="Stielow B."/>
            <person name="Teixiera M."/>
            <person name="Abouelleil A."/>
            <person name="Chapman S.B."/>
            <person name="Priest M."/>
            <person name="Young S.K."/>
            <person name="Wortman J."/>
            <person name="Nusbaum C."/>
            <person name="Birren B."/>
        </authorList>
    </citation>
    <scope>NUCLEOTIDE SEQUENCE [LARGE SCALE GENOMIC DNA]</scope>
    <source>
        <strain evidence="5 6">CBS 102226</strain>
    </source>
</reference>
<dbReference type="VEuPathDB" id="FungiDB:Z520_11818"/>
<feature type="signal peptide" evidence="4">
    <location>
        <begin position="1"/>
        <end position="17"/>
    </location>
</feature>
<gene>
    <name evidence="5" type="ORF">Z520_11818</name>
</gene>
<organism evidence="5 6">
    <name type="scientific">Fonsecaea multimorphosa CBS 102226</name>
    <dbReference type="NCBI Taxonomy" id="1442371"/>
    <lineage>
        <taxon>Eukaryota</taxon>
        <taxon>Fungi</taxon>
        <taxon>Dikarya</taxon>
        <taxon>Ascomycota</taxon>
        <taxon>Pezizomycotina</taxon>
        <taxon>Eurotiomycetes</taxon>
        <taxon>Chaetothyriomycetidae</taxon>
        <taxon>Chaetothyriales</taxon>
        <taxon>Herpotrichiellaceae</taxon>
        <taxon>Fonsecaea</taxon>
    </lineage>
</organism>